<evidence type="ECO:0000313" key="2">
    <source>
        <dbReference type="EMBL" id="MCH6469126.1"/>
    </source>
</evidence>
<name>A0ABS9TXG8_9MICC</name>
<proteinExistence type="predicted"/>
<dbReference type="SUPFAM" id="SSF52266">
    <property type="entry name" value="SGNH hydrolase"/>
    <property type="match status" value="1"/>
</dbReference>
<dbReference type="EMBL" id="JAKZBV010000001">
    <property type="protein sequence ID" value="MCH6469126.1"/>
    <property type="molecule type" value="Genomic_DNA"/>
</dbReference>
<comment type="caution">
    <text evidence="2">The sequence shown here is derived from an EMBL/GenBank/DDBJ whole genome shotgun (WGS) entry which is preliminary data.</text>
</comment>
<protein>
    <submittedName>
        <fullName evidence="2">GDSL-type esterase/lipase family protein</fullName>
    </submittedName>
</protein>
<feature type="domain" description="SGNH hydrolase-type esterase" evidence="1">
    <location>
        <begin position="48"/>
        <end position="256"/>
    </location>
</feature>
<dbReference type="InterPro" id="IPR036514">
    <property type="entry name" value="SGNH_hydro_sf"/>
</dbReference>
<keyword evidence="3" id="KW-1185">Reference proteome</keyword>
<dbReference type="PANTHER" id="PTHR37981">
    <property type="entry name" value="LIPASE 2"/>
    <property type="match status" value="1"/>
</dbReference>
<dbReference type="InterPro" id="IPR013830">
    <property type="entry name" value="SGNH_hydro"/>
</dbReference>
<dbReference type="RefSeq" id="WP_241051392.1">
    <property type="nucleotide sequence ID" value="NZ_JAKZBV010000001.1"/>
</dbReference>
<dbReference type="Gene3D" id="3.40.50.1110">
    <property type="entry name" value="SGNH hydrolase"/>
    <property type="match status" value="1"/>
</dbReference>
<accession>A0ABS9TXG8</accession>
<evidence type="ECO:0000313" key="3">
    <source>
        <dbReference type="Proteomes" id="UP001202922"/>
    </source>
</evidence>
<dbReference type="Pfam" id="PF13472">
    <property type="entry name" value="Lipase_GDSL_2"/>
    <property type="match status" value="1"/>
</dbReference>
<dbReference type="PANTHER" id="PTHR37981:SF1">
    <property type="entry name" value="SGNH HYDROLASE-TYPE ESTERASE DOMAIN-CONTAINING PROTEIN"/>
    <property type="match status" value="1"/>
</dbReference>
<dbReference type="Proteomes" id="UP001202922">
    <property type="component" value="Unassembled WGS sequence"/>
</dbReference>
<dbReference type="InterPro" id="IPR037460">
    <property type="entry name" value="SEST-like"/>
</dbReference>
<sequence>MNVSPRPSPSTAARLARPIVALLAALGFITGVAALPAQAGSSPSYVGLGDSIAAGTGGSTVTNVLCQQTTVAYPVQLGGTDLGCFGAMTSDVVNTQVPQLPSSTRNVTITVGANDAGAGAAVVSCFFGTATQCDQTLLYSTTVLIPELPAKLSATIAAVRAKDPTARITLTGYPLLFTVSGLPAAQRQAAASVNAATLLLNATIATTAWRNGAGYADVTFRFLGHGVGSQDPWINGPILTPTGLAPGSYHPNDSGYTHGYVPAVAPFIQQGDN</sequence>
<reference evidence="2 3" key="1">
    <citation type="submission" date="2022-03" db="EMBL/GenBank/DDBJ databases">
        <title>Sinomonas sp. isolated from a soil.</title>
        <authorList>
            <person name="Han J."/>
            <person name="Kim D.-U."/>
        </authorList>
    </citation>
    <scope>NUCLEOTIDE SEQUENCE [LARGE SCALE GENOMIC DNA]</scope>
    <source>
        <strain evidence="2 3">5-5</strain>
    </source>
</reference>
<organism evidence="2 3">
    <name type="scientific">Sinomonas terrae</name>
    <dbReference type="NCBI Taxonomy" id="2908838"/>
    <lineage>
        <taxon>Bacteria</taxon>
        <taxon>Bacillati</taxon>
        <taxon>Actinomycetota</taxon>
        <taxon>Actinomycetes</taxon>
        <taxon>Micrococcales</taxon>
        <taxon>Micrococcaceae</taxon>
        <taxon>Sinomonas</taxon>
    </lineage>
</organism>
<gene>
    <name evidence="2" type="ORF">L0M17_03835</name>
</gene>
<evidence type="ECO:0000259" key="1">
    <source>
        <dbReference type="Pfam" id="PF13472"/>
    </source>
</evidence>